<dbReference type="SUPFAM" id="SSF54913">
    <property type="entry name" value="GlnB-like"/>
    <property type="match status" value="1"/>
</dbReference>
<dbReference type="KEGG" id="fms:M1R53_01360"/>
<organism evidence="1 2">
    <name type="scientific">Fenollaria massiliensis</name>
    <dbReference type="NCBI Taxonomy" id="938288"/>
    <lineage>
        <taxon>Bacteria</taxon>
        <taxon>Bacillati</taxon>
        <taxon>Bacillota</taxon>
        <taxon>Clostridia</taxon>
        <taxon>Eubacteriales</taxon>
        <taxon>Fenollaria</taxon>
    </lineage>
</organism>
<dbReference type="InterPro" id="IPR015867">
    <property type="entry name" value="N-reg_PII/ATP_PRibTrfase_C"/>
</dbReference>
<dbReference type="Gene3D" id="3.30.70.120">
    <property type="match status" value="1"/>
</dbReference>
<dbReference type="InterPro" id="IPR011322">
    <property type="entry name" value="N-reg_PII-like_a/b"/>
</dbReference>
<reference evidence="1" key="1">
    <citation type="submission" date="2022-04" db="EMBL/GenBank/DDBJ databases">
        <title>Complete genome sequences of Ezakiella coagulans and Fenollaria massiliensis.</title>
        <authorList>
            <person name="France M.T."/>
            <person name="Clifford J."/>
            <person name="Narina S."/>
            <person name="Rutt L."/>
            <person name="Ravel J."/>
        </authorList>
    </citation>
    <scope>NUCLEOTIDE SEQUENCE</scope>
    <source>
        <strain evidence="1">C0061C2</strain>
    </source>
</reference>
<dbReference type="AlphaFoldDB" id="A0A9E7IVX2"/>
<name>A0A9E7IVX2_9FIRM</name>
<dbReference type="RefSeq" id="WP_019214352.1">
    <property type="nucleotide sequence ID" value="NZ_CP096649.1"/>
</dbReference>
<dbReference type="Proteomes" id="UP000831151">
    <property type="component" value="Chromosome"/>
</dbReference>
<gene>
    <name evidence="1" type="ORF">M1R53_01360</name>
</gene>
<evidence type="ECO:0000313" key="2">
    <source>
        <dbReference type="Proteomes" id="UP000831151"/>
    </source>
</evidence>
<keyword evidence="2" id="KW-1185">Reference proteome</keyword>
<protein>
    <recommendedName>
        <fullName evidence="3">Nitrogen regulatory protein P-II</fullName>
    </recommendedName>
</protein>
<dbReference type="EMBL" id="CP096649">
    <property type="protein sequence ID" value="UQK59349.1"/>
    <property type="molecule type" value="Genomic_DNA"/>
</dbReference>
<evidence type="ECO:0000313" key="1">
    <source>
        <dbReference type="EMBL" id="UQK59349.1"/>
    </source>
</evidence>
<sequence length="112" mass="12302">MNLLVVILNEMDKLDELLLELSKKSITGGTILDSQGMASTLADWHKEIGAFGGLRQILNGQRPFNKTLLMVLDDEKLVVAKEVVKSVMGNINNENTGIMFTLDVKSVEGLTK</sequence>
<accession>A0A9E7IVX2</accession>
<proteinExistence type="predicted"/>
<evidence type="ECO:0008006" key="3">
    <source>
        <dbReference type="Google" id="ProtNLM"/>
    </source>
</evidence>